<feature type="transmembrane region" description="Helical" evidence="1">
    <location>
        <begin position="78"/>
        <end position="102"/>
    </location>
</feature>
<evidence type="ECO:0000313" key="3">
    <source>
        <dbReference type="Proteomes" id="UP000271849"/>
    </source>
</evidence>
<keyword evidence="1" id="KW-0812">Transmembrane</keyword>
<organism evidence="2 3">
    <name type="scientific">Buchnera aphidicola</name>
    <name type="common">Cinara strobi</name>
    <dbReference type="NCBI Taxonomy" id="1921549"/>
    <lineage>
        <taxon>Bacteria</taxon>
        <taxon>Pseudomonadati</taxon>
        <taxon>Pseudomonadota</taxon>
        <taxon>Gammaproteobacteria</taxon>
        <taxon>Enterobacterales</taxon>
        <taxon>Erwiniaceae</taxon>
        <taxon>Buchnera</taxon>
    </lineage>
</organism>
<dbReference type="EMBL" id="LR025085">
    <property type="protein sequence ID" value="VAX76729.1"/>
    <property type="molecule type" value="Genomic_DNA"/>
</dbReference>
<name>A0A3B1E9L3_9GAMM</name>
<sequence length="107" mass="12811">MSVKKKSLFMNIIEFIVQEKFFTGFLGSFFCIIFYFFILKNQLFFLNNCKYFLYLMVIFQIFLYLQYCAGVTFSKKNIFFISSLIFTIVIIGIINIGSLWIFDHLNH</sequence>
<accession>A0A3B1E9L3</accession>
<protein>
    <submittedName>
        <fullName evidence="2">Cytochrome bo(3) ubiquinol oxidase subunit 4</fullName>
    </submittedName>
</protein>
<feature type="transmembrane region" description="Helical" evidence="1">
    <location>
        <begin position="51"/>
        <end position="71"/>
    </location>
</feature>
<dbReference type="AlphaFoldDB" id="A0A3B1E9L3"/>
<reference evidence="3" key="1">
    <citation type="submission" date="2018-09" db="EMBL/GenBank/DDBJ databases">
        <authorList>
            <person name="Manzano-Marin A."/>
            <person name="Manzano-Marin A."/>
        </authorList>
    </citation>
    <scope>NUCLEOTIDE SEQUENCE [LARGE SCALE GENOMIC DNA]</scope>
    <source>
        <strain evidence="3">BuCistrobi</strain>
    </source>
</reference>
<proteinExistence type="predicted"/>
<dbReference type="Proteomes" id="UP000271849">
    <property type="component" value="Chromosome"/>
</dbReference>
<keyword evidence="1" id="KW-1133">Transmembrane helix</keyword>
<evidence type="ECO:0000313" key="2">
    <source>
        <dbReference type="EMBL" id="VAX76729.1"/>
    </source>
</evidence>
<evidence type="ECO:0000256" key="1">
    <source>
        <dbReference type="SAM" id="Phobius"/>
    </source>
</evidence>
<feature type="transmembrane region" description="Helical" evidence="1">
    <location>
        <begin position="21"/>
        <end position="39"/>
    </location>
</feature>
<gene>
    <name evidence="2" type="primary">cyoD</name>
    <name evidence="2" type="ORF">BUCINSTRO3249_0299</name>
</gene>
<dbReference type="STRING" id="1921549.GCA_900128825_00301"/>
<keyword evidence="1" id="KW-0472">Membrane</keyword>